<evidence type="ECO:0000313" key="3">
    <source>
        <dbReference type="EMBL" id="GAG03433.1"/>
    </source>
</evidence>
<dbReference type="PANTHER" id="PTHR42988">
    <property type="entry name" value="PHOSPHOHYDROLASE"/>
    <property type="match status" value="1"/>
</dbReference>
<dbReference type="GO" id="GO:0046872">
    <property type="term" value="F:metal ion binding"/>
    <property type="evidence" value="ECO:0007669"/>
    <property type="project" value="UniProtKB-KW"/>
</dbReference>
<accession>X0UT07</accession>
<name>X0UT07_9ZZZZ</name>
<dbReference type="AlphaFoldDB" id="X0UT07"/>
<evidence type="ECO:0000256" key="2">
    <source>
        <dbReference type="ARBA" id="ARBA00022801"/>
    </source>
</evidence>
<dbReference type="InterPro" id="IPR050884">
    <property type="entry name" value="CNP_phosphodiesterase-III"/>
</dbReference>
<dbReference type="InterPro" id="IPR029052">
    <property type="entry name" value="Metallo-depent_PP-like"/>
</dbReference>
<evidence type="ECO:0000256" key="1">
    <source>
        <dbReference type="ARBA" id="ARBA00022723"/>
    </source>
</evidence>
<dbReference type="EMBL" id="BARS01029344">
    <property type="protein sequence ID" value="GAG03433.1"/>
    <property type="molecule type" value="Genomic_DNA"/>
</dbReference>
<dbReference type="GO" id="GO:0016787">
    <property type="term" value="F:hydrolase activity"/>
    <property type="evidence" value="ECO:0007669"/>
    <property type="project" value="UniProtKB-KW"/>
</dbReference>
<keyword evidence="2" id="KW-0378">Hydrolase</keyword>
<dbReference type="Gene3D" id="3.60.21.10">
    <property type="match status" value="1"/>
</dbReference>
<feature type="non-terminal residue" evidence="3">
    <location>
        <position position="1"/>
    </location>
</feature>
<protein>
    <recommendedName>
        <fullName evidence="4">Calcineurin-like phosphoesterase domain-containing protein</fullName>
    </recommendedName>
</protein>
<comment type="caution">
    <text evidence="3">The sequence shown here is derived from an EMBL/GenBank/DDBJ whole genome shotgun (WGS) entry which is preliminary data.</text>
</comment>
<keyword evidence="1" id="KW-0479">Metal-binding</keyword>
<evidence type="ECO:0008006" key="4">
    <source>
        <dbReference type="Google" id="ProtNLM"/>
    </source>
</evidence>
<gene>
    <name evidence="3" type="ORF">S01H1_45872</name>
</gene>
<sequence>HDVRNEGDKLFEEIFQTRFPHYKDDKAIILGIDSTEPDIDDGRIGRASYAYIREKLSPAKEIKILAMHHHLIPIPATGRERNIPVDAGDVLKLCIESGVDIVFSGHKHMPWIWKLEDTYFITAGTATTRRLKGKYHPSFYILEIEEDKVLLKEANVADKKLRDVIRLDDITTKR</sequence>
<proteinExistence type="predicted"/>
<organism evidence="3">
    <name type="scientific">marine sediment metagenome</name>
    <dbReference type="NCBI Taxonomy" id="412755"/>
    <lineage>
        <taxon>unclassified sequences</taxon>
        <taxon>metagenomes</taxon>
        <taxon>ecological metagenomes</taxon>
    </lineage>
</organism>
<reference evidence="3" key="1">
    <citation type="journal article" date="2014" name="Front. Microbiol.">
        <title>High frequency of phylogenetically diverse reductive dehalogenase-homologous genes in deep subseafloor sedimentary metagenomes.</title>
        <authorList>
            <person name="Kawai M."/>
            <person name="Futagami T."/>
            <person name="Toyoda A."/>
            <person name="Takaki Y."/>
            <person name="Nishi S."/>
            <person name="Hori S."/>
            <person name="Arai W."/>
            <person name="Tsubouchi T."/>
            <person name="Morono Y."/>
            <person name="Uchiyama I."/>
            <person name="Ito T."/>
            <person name="Fujiyama A."/>
            <person name="Inagaki F."/>
            <person name="Takami H."/>
        </authorList>
    </citation>
    <scope>NUCLEOTIDE SEQUENCE</scope>
    <source>
        <strain evidence="3">Expedition CK06-06</strain>
    </source>
</reference>
<dbReference type="SUPFAM" id="SSF56300">
    <property type="entry name" value="Metallo-dependent phosphatases"/>
    <property type="match status" value="1"/>
</dbReference>
<dbReference type="PANTHER" id="PTHR42988:SF2">
    <property type="entry name" value="CYCLIC NUCLEOTIDE PHOSPHODIESTERASE CBUA0032-RELATED"/>
    <property type="match status" value="1"/>
</dbReference>